<reference evidence="3" key="1">
    <citation type="submission" date="2016-10" db="EMBL/GenBank/DDBJ databases">
        <authorList>
            <person name="Varghese N."/>
            <person name="Submissions S."/>
        </authorList>
    </citation>
    <scope>NUCLEOTIDE SEQUENCE [LARGE SCALE GENOMIC DNA]</scope>
    <source>
        <strain evidence="3">CGMCC 1.6199</strain>
    </source>
</reference>
<proteinExistence type="predicted"/>
<dbReference type="EMBL" id="FNHF01000002">
    <property type="protein sequence ID" value="SDM30083.1"/>
    <property type="molecule type" value="Genomic_DNA"/>
</dbReference>
<gene>
    <name evidence="2" type="ORF">SAMN05216244_2267</name>
</gene>
<keyword evidence="1" id="KW-0812">Transmembrane</keyword>
<sequence length="159" mass="18285">MMANEDPLITETNRVKQKFKWGCLIWLGIFGAGTLVLAILFIGPETLFGYSYLFALLVRIVLTMYLPWLTLPAAVISLILHKNAKSSITAIGVCILLEVLEHYVQSGRGPGARGHLLLSLQDGMIWDYLWVIGYLYLVYWWIIVVKRKKKREENNESWR</sequence>
<feature type="transmembrane region" description="Helical" evidence="1">
    <location>
        <begin position="125"/>
        <end position="145"/>
    </location>
</feature>
<dbReference type="AlphaFoldDB" id="A0A1G9S3K6"/>
<evidence type="ECO:0000313" key="3">
    <source>
        <dbReference type="Proteomes" id="UP000182347"/>
    </source>
</evidence>
<protein>
    <submittedName>
        <fullName evidence="2">Uncharacterized protein</fullName>
    </submittedName>
</protein>
<feature type="transmembrane region" description="Helical" evidence="1">
    <location>
        <begin position="21"/>
        <end position="42"/>
    </location>
</feature>
<name>A0A1G9S3K6_9BACI</name>
<dbReference type="STRING" id="482461.SAMN05216244_2267"/>
<evidence type="ECO:0000313" key="2">
    <source>
        <dbReference type="EMBL" id="SDM30083.1"/>
    </source>
</evidence>
<dbReference type="Proteomes" id="UP000182347">
    <property type="component" value="Unassembled WGS sequence"/>
</dbReference>
<keyword evidence="1" id="KW-0472">Membrane</keyword>
<accession>A0A1G9S3K6</accession>
<organism evidence="2 3">
    <name type="scientific">Sediminibacillus halophilus</name>
    <dbReference type="NCBI Taxonomy" id="482461"/>
    <lineage>
        <taxon>Bacteria</taxon>
        <taxon>Bacillati</taxon>
        <taxon>Bacillota</taxon>
        <taxon>Bacilli</taxon>
        <taxon>Bacillales</taxon>
        <taxon>Bacillaceae</taxon>
        <taxon>Sediminibacillus</taxon>
    </lineage>
</organism>
<evidence type="ECO:0000256" key="1">
    <source>
        <dbReference type="SAM" id="Phobius"/>
    </source>
</evidence>
<feature type="transmembrane region" description="Helical" evidence="1">
    <location>
        <begin position="54"/>
        <end position="80"/>
    </location>
</feature>
<keyword evidence="1" id="KW-1133">Transmembrane helix</keyword>
<feature type="transmembrane region" description="Helical" evidence="1">
    <location>
        <begin position="87"/>
        <end position="105"/>
    </location>
</feature>
<keyword evidence="3" id="KW-1185">Reference proteome</keyword>